<dbReference type="InterPro" id="IPR048634">
    <property type="entry name" value="SecD_SecF_C"/>
</dbReference>
<sequence length="1027" mass="113312">MLAIGYVIAACLFLSALYALYGLAVGHKLHLKIGVIASFTFAGLLAMWPPSEKLKLGIDLSGGTILVYEAVKDNLASNFNMDELISALKHRVDPQGVKEIPIRKIGSNRLEIILPADEDVDEVKRLLTDVGALEFRILANRKHDQAATERALGPNGRAKPPNRYKWGRVGEVATGTNPTFTDTTITDLGQDWKKNRYAGIDIELTGKDASGNEQTIPVKIEQNTANEITLASPHGLRSISSYRIDYNPSGIQAGDPNNPRPADPIIREDRLGPGLIERSILVNIDRQDVTGRYLSRAYATQDERLQPAVGFVFKREGARKFGQLTREHLPEEGDAFKYQLAILLDNLVMSAPSINSEIRESGIIEGGGQGFRPKEVDYLIRILQEGSLPASLNPNPLQEEKVGPTLGEDTIAKGVRALWVSMLVVPIFMVVYYRFAGVVAVFALVLNMILLIGSMAFMQSTFSLPGLAGLALTIGMAVDANVLVFERMREEKERGASLAQQIRNGFNRAWVTIFDSHVTNLLSSLVLWFVGTEEVKGFALTMIIGMLWNLFTAVFVSRVIFEIFYQRGWIKNLTMMKLMDKSNFDFISPRHYCMAVSTILILFGLVATYLRGQSMYNIDFTGGTLVTIRLNEQDPDVKSLSDSGRSNFVRDKAGVLPDVTVESLKVGQAKTFNRFNIRTTEQNPNHVKDTILKAFGKSLERVTMTYGSSKPIPAAAAPASTDTAKAAVVDRFADGRQYELKFNTITFNSSLPPAQVVSTIFANDVLAKDNIANPTSRFEIVGAKRGEDPKTMILRTDLEPEVAEKELKTLAVALQDNRDMLFERITNFGGTVASETRTLALIATVASWLIIIAYLWFRFKSLIYGLAAVLAVVHDVLFTLGAVAASYWVAQIPGVREFLLIEPFKIDLPMIAAFLTLIGFSVNDTIVIFDRIRELKGKTPHLTMKMLNDAINQTLSRTILTSFTAWLVVLILYVMGGEGLHGFAFALVVGFLSGTYSTIYIASPILIDWIGSHPDAAKADKEFAATR</sequence>
<dbReference type="InterPro" id="IPR048631">
    <property type="entry name" value="SecD_1st"/>
</dbReference>
<feature type="transmembrane region" description="Helical" evidence="9">
    <location>
        <begin position="431"/>
        <end position="458"/>
    </location>
</feature>
<evidence type="ECO:0000256" key="10">
    <source>
        <dbReference type="HAMAP-Rule" id="MF_01464"/>
    </source>
</evidence>
<protein>
    <recommendedName>
        <fullName evidence="9 10">Multifunctional fusion protein</fullName>
    </recommendedName>
    <domain>
        <recommendedName>
            <fullName evidence="9">Protein translocase subunit SecD</fullName>
        </recommendedName>
    </domain>
    <domain>
        <recommendedName>
            <fullName evidence="10">Protein-export membrane protein SecF</fullName>
        </recommendedName>
    </domain>
</protein>
<feature type="transmembrane region" description="Helical" evidence="9">
    <location>
        <begin position="506"/>
        <end position="531"/>
    </location>
</feature>
<dbReference type="Pfam" id="PF02355">
    <property type="entry name" value="SecD_SecF_C"/>
    <property type="match status" value="2"/>
</dbReference>
<dbReference type="InterPro" id="IPR022645">
    <property type="entry name" value="SecD/SecF_bac"/>
</dbReference>
<feature type="transmembrane region" description="Helical" evidence="9">
    <location>
        <begin position="954"/>
        <end position="976"/>
    </location>
</feature>
<evidence type="ECO:0000256" key="7">
    <source>
        <dbReference type="ARBA" id="ARBA00023010"/>
    </source>
</evidence>
<proteinExistence type="inferred from homology"/>
<dbReference type="GO" id="GO:0005886">
    <property type="term" value="C:plasma membrane"/>
    <property type="evidence" value="ECO:0007669"/>
    <property type="project" value="UniProtKB-SubCell"/>
</dbReference>
<keyword evidence="6 9" id="KW-1133">Transmembrane helix</keyword>
<evidence type="ECO:0000256" key="4">
    <source>
        <dbReference type="ARBA" id="ARBA00022692"/>
    </source>
</evidence>
<comment type="subunit">
    <text evidence="9">Forms a complex with SecF. Part of the essential Sec protein translocation apparatus which comprises SecA, SecYEG and auxiliary proteins SecDF. Other proteins may also be involved.</text>
</comment>
<dbReference type="PRINTS" id="PR01755">
    <property type="entry name" value="SECFTRNLCASE"/>
</dbReference>
<dbReference type="Pfam" id="PF21760">
    <property type="entry name" value="SecD_1st"/>
    <property type="match status" value="1"/>
</dbReference>
<feature type="transmembrane region" description="Helical" evidence="9">
    <location>
        <begin position="29"/>
        <end position="48"/>
    </location>
</feature>
<dbReference type="InterPro" id="IPR005791">
    <property type="entry name" value="SecD"/>
</dbReference>
<comment type="function">
    <text evidence="9">Part of the Sec protein translocase complex. Interacts with the SecYEG preprotein conducting channel. SecDF uses the proton motive force (PMF) to complete protein translocation after the ATP-dependent function of SecA.</text>
</comment>
<dbReference type="GO" id="GO:0065002">
    <property type="term" value="P:intracellular protein transmembrane transport"/>
    <property type="evidence" value="ECO:0007669"/>
    <property type="project" value="UniProtKB-UniRule"/>
</dbReference>
<dbReference type="AlphaFoldDB" id="A0AAU7CR73"/>
<evidence type="ECO:0000259" key="12">
    <source>
        <dbReference type="Pfam" id="PF21760"/>
    </source>
</evidence>
<dbReference type="Gene3D" id="3.30.1360.200">
    <property type="match status" value="1"/>
</dbReference>
<organism evidence="14">
    <name type="scientific">Singulisphaera sp. Ch08</name>
    <dbReference type="NCBI Taxonomy" id="3120278"/>
    <lineage>
        <taxon>Bacteria</taxon>
        <taxon>Pseudomonadati</taxon>
        <taxon>Planctomycetota</taxon>
        <taxon>Planctomycetia</taxon>
        <taxon>Isosphaerales</taxon>
        <taxon>Isosphaeraceae</taxon>
        <taxon>Singulisphaera</taxon>
    </lineage>
</organism>
<keyword evidence="7 9" id="KW-0811">Translocation</keyword>
<dbReference type="GO" id="GO:0015450">
    <property type="term" value="F:protein-transporting ATPase activity"/>
    <property type="evidence" value="ECO:0007669"/>
    <property type="project" value="InterPro"/>
</dbReference>
<dbReference type="Pfam" id="PF07549">
    <property type="entry name" value="Sec_GG"/>
    <property type="match status" value="2"/>
</dbReference>
<evidence type="ECO:0000256" key="1">
    <source>
        <dbReference type="ARBA" id="ARBA00004651"/>
    </source>
</evidence>
<comment type="subunit">
    <text evidence="10">Forms a complex with SecD. Part of the essential Sec protein translocation apparatus which comprises SecA, SecYEG and auxiliary proteins SecDF. Other proteins may also be involved.</text>
</comment>
<dbReference type="HAMAP" id="MF_01463_B">
    <property type="entry name" value="SecD_B"/>
    <property type="match status" value="1"/>
</dbReference>
<dbReference type="InterPro" id="IPR055344">
    <property type="entry name" value="SecD_SecF_C_bact"/>
</dbReference>
<dbReference type="InterPro" id="IPR022646">
    <property type="entry name" value="SecD/SecF_CS"/>
</dbReference>
<dbReference type="Gene3D" id="1.20.1640.10">
    <property type="entry name" value="Multidrug efflux transporter AcrB transmembrane domain"/>
    <property type="match status" value="2"/>
</dbReference>
<gene>
    <name evidence="9 14" type="primary">secD</name>
    <name evidence="10" type="synonym">secF</name>
    <name evidence="14" type="ORF">V5E97_16160</name>
</gene>
<dbReference type="HAMAP" id="MF_01464_B">
    <property type="entry name" value="SecF_B"/>
    <property type="match status" value="1"/>
</dbReference>
<feature type="domain" description="Protein export membrane protein SecD/SecF C-terminal" evidence="11">
    <location>
        <begin position="397"/>
        <end position="562"/>
    </location>
</feature>
<dbReference type="GO" id="GO:0043952">
    <property type="term" value="P:protein transport by the Sec complex"/>
    <property type="evidence" value="ECO:0007669"/>
    <property type="project" value="UniProtKB-UniRule"/>
</dbReference>
<dbReference type="PANTHER" id="PTHR30081">
    <property type="entry name" value="PROTEIN-EXPORT MEMBRANE PROTEIN SEC"/>
    <property type="match status" value="1"/>
</dbReference>
<evidence type="ECO:0000256" key="6">
    <source>
        <dbReference type="ARBA" id="ARBA00022989"/>
    </source>
</evidence>
<feature type="domain" description="Protein export membrane protein SecD/SecF C-terminal" evidence="11">
    <location>
        <begin position="819"/>
        <end position="1009"/>
    </location>
</feature>
<dbReference type="SUPFAM" id="SSF82866">
    <property type="entry name" value="Multidrug efflux transporter AcrB transmembrane domain"/>
    <property type="match status" value="2"/>
</dbReference>
<feature type="transmembrane region" description="Helical" evidence="9">
    <location>
        <begin position="591"/>
        <end position="610"/>
    </location>
</feature>
<comment type="caution">
    <text evidence="9">Lacks conserved residue(s) required for the propagation of feature annotation.</text>
</comment>
<dbReference type="NCBIfam" id="TIGR01129">
    <property type="entry name" value="secD"/>
    <property type="match status" value="1"/>
</dbReference>
<name>A0AAU7CR73_9BACT</name>
<comment type="similarity">
    <text evidence="10">Belongs to the SecD/SecF family. SecF subfamily.</text>
</comment>
<dbReference type="RefSeq" id="WP_406700346.1">
    <property type="nucleotide sequence ID" value="NZ_CP155447.1"/>
</dbReference>
<evidence type="ECO:0000256" key="2">
    <source>
        <dbReference type="ARBA" id="ARBA00022448"/>
    </source>
</evidence>
<feature type="transmembrane region" description="Helical" evidence="9">
    <location>
        <begin position="864"/>
        <end position="890"/>
    </location>
</feature>
<dbReference type="EMBL" id="CP155447">
    <property type="protein sequence ID" value="XBH07509.1"/>
    <property type="molecule type" value="Genomic_DNA"/>
</dbReference>
<feature type="transmembrane region" description="Helical" evidence="9">
    <location>
        <begin position="982"/>
        <end position="1002"/>
    </location>
</feature>
<evidence type="ECO:0000313" key="14">
    <source>
        <dbReference type="EMBL" id="XBH07509.1"/>
    </source>
</evidence>
<feature type="transmembrane region" description="Helical" evidence="9">
    <location>
        <begin position="839"/>
        <end position="857"/>
    </location>
</feature>
<feature type="transmembrane region" description="Helical" evidence="9">
    <location>
        <begin position="464"/>
        <end position="485"/>
    </location>
</feature>
<accession>A0AAU7CR73</accession>
<evidence type="ECO:0000259" key="13">
    <source>
        <dbReference type="Pfam" id="PF22599"/>
    </source>
</evidence>
<evidence type="ECO:0000256" key="3">
    <source>
        <dbReference type="ARBA" id="ARBA00022475"/>
    </source>
</evidence>
<dbReference type="InterPro" id="IPR022813">
    <property type="entry name" value="SecD/SecF_arch_bac"/>
</dbReference>
<feature type="domain" description="Protein translocase subunit SecDF P1" evidence="12">
    <location>
        <begin position="81"/>
        <end position="138"/>
    </location>
</feature>
<dbReference type="NCBIfam" id="TIGR00916">
    <property type="entry name" value="2A0604s01"/>
    <property type="match status" value="1"/>
</dbReference>
<dbReference type="GO" id="GO:0006605">
    <property type="term" value="P:protein targeting"/>
    <property type="evidence" value="ECO:0007669"/>
    <property type="project" value="UniProtKB-UniRule"/>
</dbReference>
<evidence type="ECO:0000256" key="9">
    <source>
        <dbReference type="HAMAP-Rule" id="MF_01463"/>
    </source>
</evidence>
<feature type="transmembrane region" description="Helical" evidence="9">
    <location>
        <begin position="537"/>
        <end position="561"/>
    </location>
</feature>
<keyword evidence="2 9" id="KW-0813">Transport</keyword>
<comment type="subcellular location">
    <subcellularLocation>
        <location evidence="1 9">Cell membrane</location>
        <topology evidence="1 9">Multi-pass membrane protein</topology>
    </subcellularLocation>
</comment>
<feature type="transmembrane region" description="Helical" evidence="9">
    <location>
        <begin position="910"/>
        <end position="929"/>
    </location>
</feature>
<keyword evidence="5 9" id="KW-0653">Protein transport</keyword>
<evidence type="ECO:0000256" key="8">
    <source>
        <dbReference type="ARBA" id="ARBA00023136"/>
    </source>
</evidence>
<dbReference type="FunFam" id="1.20.1640.10:FF:000004">
    <property type="entry name" value="Protein translocase subunit SecD"/>
    <property type="match status" value="1"/>
</dbReference>
<dbReference type="Pfam" id="PF22599">
    <property type="entry name" value="SecDF_P1_head"/>
    <property type="match status" value="1"/>
</dbReference>
<evidence type="ECO:0000256" key="5">
    <source>
        <dbReference type="ARBA" id="ARBA00022927"/>
    </source>
</evidence>
<comment type="similarity">
    <text evidence="9">Belongs to the SecD/SecF family. SecD subfamily.</text>
</comment>
<evidence type="ECO:0000259" key="11">
    <source>
        <dbReference type="Pfam" id="PF02355"/>
    </source>
</evidence>
<reference evidence="14" key="1">
    <citation type="submission" date="2024-05" db="EMBL/GenBank/DDBJ databases">
        <title>Planctomycetes of the genus Singulisphaera possess chitinolytic capabilities.</title>
        <authorList>
            <person name="Ivanova A."/>
        </authorList>
    </citation>
    <scope>NUCLEOTIDE SEQUENCE</scope>
    <source>
        <strain evidence="14">Ch08T</strain>
    </source>
</reference>
<keyword evidence="4 9" id="KW-0812">Transmembrane</keyword>
<dbReference type="NCBIfam" id="TIGR00966">
    <property type="entry name" value="transloc_SecF"/>
    <property type="match status" value="1"/>
</dbReference>
<dbReference type="InterPro" id="IPR054384">
    <property type="entry name" value="SecDF_P1_head"/>
</dbReference>
<keyword evidence="3 9" id="KW-1003">Cell membrane</keyword>
<dbReference type="Gene3D" id="3.30.70.3220">
    <property type="match status" value="1"/>
</dbReference>
<feature type="domain" description="SecDF P1 head subdomain" evidence="13">
    <location>
        <begin position="286"/>
        <end position="390"/>
    </location>
</feature>
<dbReference type="PANTHER" id="PTHR30081:SF1">
    <property type="entry name" value="PROTEIN TRANSLOCASE SUBUNIT SECD"/>
    <property type="match status" value="1"/>
</dbReference>
<keyword evidence="8 9" id="KW-0472">Membrane</keyword>
<dbReference type="InterPro" id="IPR005665">
    <property type="entry name" value="SecF_bac"/>
</dbReference>